<proteinExistence type="predicted"/>
<keyword evidence="3" id="KW-0804">Transcription</keyword>
<gene>
    <name evidence="5" type="ORF">SAMN04488522_10177</name>
</gene>
<dbReference type="InterPro" id="IPR018060">
    <property type="entry name" value="HTH_AraC"/>
</dbReference>
<sequence length="287" mass="33327">MQKKTSSIPVRILARELGNGIFVTNISSAVLLMADKEFNQAHRHDCHFFILQEEGVLQMEIDFEKYGLDKPAIFYQSPNQVHKVLTAENVDGYILIINDENLNPEYLKLLQGIKHVRPLVVTEREDLAIIQQAFALCKNLYERKKDKLYHSQMKDSCNILIALFISYYLKQSKSIEKTSRFDIIERAFTALLEQHFLILKRPADYAKKLNITASYLNECIKNVTGFPVSYHIQQRVILEAKRLLYHSDKSVKEIANELGYDDYPYFSRLFTKVAEISALAFRSKNHD</sequence>
<dbReference type="RefSeq" id="WP_073225985.1">
    <property type="nucleotide sequence ID" value="NZ_FQUQ01000001.1"/>
</dbReference>
<dbReference type="STRING" id="288992.SAMN04488522_10177"/>
<dbReference type="InterPro" id="IPR009057">
    <property type="entry name" value="Homeodomain-like_sf"/>
</dbReference>
<organism evidence="5 6">
    <name type="scientific">Pedobacter caeni</name>
    <dbReference type="NCBI Taxonomy" id="288992"/>
    <lineage>
        <taxon>Bacteria</taxon>
        <taxon>Pseudomonadati</taxon>
        <taxon>Bacteroidota</taxon>
        <taxon>Sphingobacteriia</taxon>
        <taxon>Sphingobacteriales</taxon>
        <taxon>Sphingobacteriaceae</taxon>
        <taxon>Pedobacter</taxon>
    </lineage>
</organism>
<dbReference type="PROSITE" id="PS01124">
    <property type="entry name" value="HTH_ARAC_FAMILY_2"/>
    <property type="match status" value="1"/>
</dbReference>
<dbReference type="SMART" id="SM00342">
    <property type="entry name" value="HTH_ARAC"/>
    <property type="match status" value="1"/>
</dbReference>
<protein>
    <submittedName>
        <fullName evidence="5">AraC-type DNA-binding protein</fullName>
    </submittedName>
</protein>
<keyword evidence="2 5" id="KW-0238">DNA-binding</keyword>
<accession>A0A1M4T480</accession>
<reference evidence="6" key="1">
    <citation type="submission" date="2016-11" db="EMBL/GenBank/DDBJ databases">
        <authorList>
            <person name="Varghese N."/>
            <person name="Submissions S."/>
        </authorList>
    </citation>
    <scope>NUCLEOTIDE SEQUENCE [LARGE SCALE GENOMIC DNA]</scope>
    <source>
        <strain evidence="6">DSM 16990</strain>
    </source>
</reference>
<dbReference type="SUPFAM" id="SSF46689">
    <property type="entry name" value="Homeodomain-like"/>
    <property type="match status" value="1"/>
</dbReference>
<dbReference type="EMBL" id="FQUQ01000001">
    <property type="protein sequence ID" value="SHE39270.1"/>
    <property type="molecule type" value="Genomic_DNA"/>
</dbReference>
<dbReference type="PANTHER" id="PTHR43280:SF2">
    <property type="entry name" value="HTH-TYPE TRANSCRIPTIONAL REGULATOR EXSA"/>
    <property type="match status" value="1"/>
</dbReference>
<dbReference type="Pfam" id="PF12833">
    <property type="entry name" value="HTH_18"/>
    <property type="match status" value="1"/>
</dbReference>
<evidence type="ECO:0000256" key="3">
    <source>
        <dbReference type="ARBA" id="ARBA00023163"/>
    </source>
</evidence>
<dbReference type="PANTHER" id="PTHR43280">
    <property type="entry name" value="ARAC-FAMILY TRANSCRIPTIONAL REGULATOR"/>
    <property type="match status" value="1"/>
</dbReference>
<dbReference type="Proteomes" id="UP000184287">
    <property type="component" value="Unassembled WGS sequence"/>
</dbReference>
<dbReference type="InterPro" id="IPR037923">
    <property type="entry name" value="HTH-like"/>
</dbReference>
<evidence type="ECO:0000256" key="2">
    <source>
        <dbReference type="ARBA" id="ARBA00023125"/>
    </source>
</evidence>
<name>A0A1M4T480_9SPHI</name>
<dbReference type="OrthoDB" id="2585681at2"/>
<dbReference type="GO" id="GO:0043565">
    <property type="term" value="F:sequence-specific DNA binding"/>
    <property type="evidence" value="ECO:0007669"/>
    <property type="project" value="InterPro"/>
</dbReference>
<dbReference type="SUPFAM" id="SSF51215">
    <property type="entry name" value="Regulatory protein AraC"/>
    <property type="match status" value="1"/>
</dbReference>
<evidence type="ECO:0000259" key="4">
    <source>
        <dbReference type="PROSITE" id="PS01124"/>
    </source>
</evidence>
<evidence type="ECO:0000313" key="5">
    <source>
        <dbReference type="EMBL" id="SHE39270.1"/>
    </source>
</evidence>
<dbReference type="AlphaFoldDB" id="A0A1M4T480"/>
<evidence type="ECO:0000313" key="6">
    <source>
        <dbReference type="Proteomes" id="UP000184287"/>
    </source>
</evidence>
<dbReference type="Gene3D" id="1.10.10.60">
    <property type="entry name" value="Homeodomain-like"/>
    <property type="match status" value="1"/>
</dbReference>
<keyword evidence="1" id="KW-0805">Transcription regulation</keyword>
<keyword evidence="6" id="KW-1185">Reference proteome</keyword>
<dbReference type="GO" id="GO:0003700">
    <property type="term" value="F:DNA-binding transcription factor activity"/>
    <property type="evidence" value="ECO:0007669"/>
    <property type="project" value="InterPro"/>
</dbReference>
<feature type="domain" description="HTH araC/xylS-type" evidence="4">
    <location>
        <begin position="186"/>
        <end position="284"/>
    </location>
</feature>
<evidence type="ECO:0000256" key="1">
    <source>
        <dbReference type="ARBA" id="ARBA00023015"/>
    </source>
</evidence>